<dbReference type="RefSeq" id="WP_304450059.1">
    <property type="nucleotide sequence ID" value="NZ_JARRAH010000005.1"/>
</dbReference>
<dbReference type="AlphaFoldDB" id="A0ABD5UFJ7"/>
<accession>A0ABD5UFJ7</accession>
<comment type="caution">
    <text evidence="1">The sequence shown here is derived from an EMBL/GenBank/DDBJ whole genome shotgun (WGS) entry which is preliminary data.</text>
</comment>
<sequence>MPDRDLTDDELRNFFEYVVSREPSYEDTKDEIAAELRDSGETDDARTRIDNGIRQARSHDNLLESTISVFLPNGQVNAQTDWRFLGAEPLSELGVPNADLIIGNPERNFAVIVECKSGLSRPGKALNQLYDAADALREHQPHLEERIGMPIDQFECALSISSTDDIRLVREIEQHERDGRAQEKVFVWRLHYLENGEQIDLFTRIETREPGKSTHDNELAQILSGGIDITNDEHLSPSFFPSSHLYRIMEEVFSTILTQRKIEDGPMRHFAGKEVLDILTSQRHLPHYDADEIGTRIYEELISRLLDFKLIVSISPSDTQLTGDGEFYRYKGRGRSMSTILNDLQDGYKSAAVEQEIELEAMRRTIEQYEDEQSRLGDY</sequence>
<dbReference type="EMBL" id="JBHSXM010000005">
    <property type="protein sequence ID" value="MFC6838370.1"/>
    <property type="molecule type" value="Genomic_DNA"/>
</dbReference>
<dbReference type="Proteomes" id="UP001596406">
    <property type="component" value="Unassembled WGS sequence"/>
</dbReference>
<gene>
    <name evidence="1" type="ORF">ACFQHK_17960</name>
</gene>
<keyword evidence="2" id="KW-1185">Reference proteome</keyword>
<reference evidence="1 2" key="1">
    <citation type="journal article" date="2019" name="Int. J. Syst. Evol. Microbiol.">
        <title>The Global Catalogue of Microorganisms (GCM) 10K type strain sequencing project: providing services to taxonomists for standard genome sequencing and annotation.</title>
        <authorList>
            <consortium name="The Broad Institute Genomics Platform"/>
            <consortium name="The Broad Institute Genome Sequencing Center for Infectious Disease"/>
            <person name="Wu L."/>
            <person name="Ma J."/>
        </authorList>
    </citation>
    <scope>NUCLEOTIDE SEQUENCE [LARGE SCALE GENOMIC DNA]</scope>
    <source>
        <strain evidence="1 2">PSRA2</strain>
    </source>
</reference>
<protein>
    <recommendedName>
        <fullName evidence="3">Restriction endonuclease</fullName>
    </recommendedName>
</protein>
<evidence type="ECO:0008006" key="3">
    <source>
        <dbReference type="Google" id="ProtNLM"/>
    </source>
</evidence>
<evidence type="ECO:0000313" key="2">
    <source>
        <dbReference type="Proteomes" id="UP001596406"/>
    </source>
</evidence>
<organism evidence="1 2">
    <name type="scientific">Halomarina ordinaria</name>
    <dbReference type="NCBI Taxonomy" id="3033939"/>
    <lineage>
        <taxon>Archaea</taxon>
        <taxon>Methanobacteriati</taxon>
        <taxon>Methanobacteriota</taxon>
        <taxon>Stenosarchaea group</taxon>
        <taxon>Halobacteria</taxon>
        <taxon>Halobacteriales</taxon>
        <taxon>Natronomonadaceae</taxon>
        <taxon>Halomarina</taxon>
    </lineage>
</organism>
<proteinExistence type="predicted"/>
<name>A0ABD5UFJ7_9EURY</name>
<evidence type="ECO:0000313" key="1">
    <source>
        <dbReference type="EMBL" id="MFC6838370.1"/>
    </source>
</evidence>